<feature type="transmembrane region" description="Helical" evidence="1">
    <location>
        <begin position="49"/>
        <end position="70"/>
    </location>
</feature>
<feature type="transmembrane region" description="Helical" evidence="1">
    <location>
        <begin position="7"/>
        <end position="29"/>
    </location>
</feature>
<gene>
    <name evidence="2" type="ORF">GCM10010269_56560</name>
</gene>
<evidence type="ECO:0000313" key="3">
    <source>
        <dbReference type="Proteomes" id="UP000606194"/>
    </source>
</evidence>
<dbReference type="Pfam" id="PF14329">
    <property type="entry name" value="DUF4386"/>
    <property type="match status" value="1"/>
</dbReference>
<name>A0A918L6D9_9ACTN</name>
<feature type="transmembrane region" description="Helical" evidence="1">
    <location>
        <begin position="135"/>
        <end position="156"/>
    </location>
</feature>
<proteinExistence type="predicted"/>
<keyword evidence="3" id="KW-1185">Reference proteome</keyword>
<sequence>MSKDRRVALLGGIAYLITFAASIPALPLLEPVTDHADYVLGAGQDTQVVLGGVMELVTAFACVATALALYPVTRRVSRTAALGFVSSRLVEAGLILVGVVSVLSVVTLRQDLGGGTGAPAGLTTVAQALVDVRDWTFLFGPGIMPAVNALFLGTVLYRAGLVPRSLPVLGLIGAPLLVAKSMVVAFGGMDDLSVVSLLLTLPIAAWEFGLGLWLTFKGFRPSPVLSRDSAPA</sequence>
<dbReference type="RefSeq" id="WP_190152146.1">
    <property type="nucleotide sequence ID" value="NZ_BMTL01000026.1"/>
</dbReference>
<protein>
    <recommendedName>
        <fullName evidence="4">DUF4386 domain-containing protein</fullName>
    </recommendedName>
</protein>
<evidence type="ECO:0000313" key="2">
    <source>
        <dbReference type="EMBL" id="GGS10124.1"/>
    </source>
</evidence>
<feature type="transmembrane region" description="Helical" evidence="1">
    <location>
        <begin position="194"/>
        <end position="216"/>
    </location>
</feature>
<keyword evidence="1" id="KW-0812">Transmembrane</keyword>
<reference evidence="2" key="1">
    <citation type="journal article" date="2014" name="Int. J. Syst. Evol. Microbiol.">
        <title>Complete genome sequence of Corynebacterium casei LMG S-19264T (=DSM 44701T), isolated from a smear-ripened cheese.</title>
        <authorList>
            <consortium name="US DOE Joint Genome Institute (JGI-PGF)"/>
            <person name="Walter F."/>
            <person name="Albersmeier A."/>
            <person name="Kalinowski J."/>
            <person name="Ruckert C."/>
        </authorList>
    </citation>
    <scope>NUCLEOTIDE SEQUENCE</scope>
    <source>
        <strain evidence="2">JCM 4386</strain>
    </source>
</reference>
<dbReference type="AlphaFoldDB" id="A0A918L6D9"/>
<feature type="transmembrane region" description="Helical" evidence="1">
    <location>
        <begin position="82"/>
        <end position="106"/>
    </location>
</feature>
<evidence type="ECO:0000256" key="1">
    <source>
        <dbReference type="SAM" id="Phobius"/>
    </source>
</evidence>
<keyword evidence="1" id="KW-1133">Transmembrane helix</keyword>
<dbReference type="Proteomes" id="UP000606194">
    <property type="component" value="Unassembled WGS sequence"/>
</dbReference>
<keyword evidence="1" id="KW-0472">Membrane</keyword>
<accession>A0A918L6D9</accession>
<organism evidence="2 3">
    <name type="scientific">Streptomyces humidus</name>
    <dbReference type="NCBI Taxonomy" id="52259"/>
    <lineage>
        <taxon>Bacteria</taxon>
        <taxon>Bacillati</taxon>
        <taxon>Actinomycetota</taxon>
        <taxon>Actinomycetes</taxon>
        <taxon>Kitasatosporales</taxon>
        <taxon>Streptomycetaceae</taxon>
        <taxon>Streptomyces</taxon>
    </lineage>
</organism>
<dbReference type="InterPro" id="IPR025495">
    <property type="entry name" value="DUF4386"/>
</dbReference>
<comment type="caution">
    <text evidence="2">The sequence shown here is derived from an EMBL/GenBank/DDBJ whole genome shotgun (WGS) entry which is preliminary data.</text>
</comment>
<feature type="transmembrane region" description="Helical" evidence="1">
    <location>
        <begin position="168"/>
        <end position="188"/>
    </location>
</feature>
<reference evidence="2" key="2">
    <citation type="submission" date="2020-09" db="EMBL/GenBank/DDBJ databases">
        <authorList>
            <person name="Sun Q."/>
            <person name="Ohkuma M."/>
        </authorList>
    </citation>
    <scope>NUCLEOTIDE SEQUENCE</scope>
    <source>
        <strain evidence="2">JCM 4386</strain>
    </source>
</reference>
<dbReference type="EMBL" id="BMTL01000026">
    <property type="protein sequence ID" value="GGS10124.1"/>
    <property type="molecule type" value="Genomic_DNA"/>
</dbReference>
<evidence type="ECO:0008006" key="4">
    <source>
        <dbReference type="Google" id="ProtNLM"/>
    </source>
</evidence>